<organism evidence="1 2">
    <name type="scientific">Serendipita vermifera MAFF 305830</name>
    <dbReference type="NCBI Taxonomy" id="933852"/>
    <lineage>
        <taxon>Eukaryota</taxon>
        <taxon>Fungi</taxon>
        <taxon>Dikarya</taxon>
        <taxon>Basidiomycota</taxon>
        <taxon>Agaricomycotina</taxon>
        <taxon>Agaricomycetes</taxon>
        <taxon>Sebacinales</taxon>
        <taxon>Serendipitaceae</taxon>
        <taxon>Serendipita</taxon>
    </lineage>
</organism>
<protein>
    <submittedName>
        <fullName evidence="1">Uncharacterized protein</fullName>
    </submittedName>
</protein>
<name>A0A0C2W5F7_SERVB</name>
<dbReference type="OrthoDB" id="823504at2759"/>
<dbReference type="AlphaFoldDB" id="A0A0C2W5F7"/>
<dbReference type="Proteomes" id="UP000054097">
    <property type="component" value="Unassembled WGS sequence"/>
</dbReference>
<proteinExistence type="predicted"/>
<sequence>MDQPTGGNASNSLFRTLPDYYPNGSIYAHFPFITPNEMKIWLTKMELADQYSFTPLHRDPVRPMVPIDAAKEVKQVLTDAATLKTTYDNALSSREAEASLSGSARSQGISKRVPWYASRFLSSTTVAFYKATTRKLIERRSFASGPNRRAVNITHDVLNIVPAHWVCEEITVIPLKSEDAPRGSFIERVCLGEVFVDIMIPAVMISIFSLKNLRLGPGSTGVIAKFKSDIYGTETDLYISNKGTVNPFPAFLLVEVSSRHPSF</sequence>
<reference evidence="1 2" key="1">
    <citation type="submission" date="2014-04" db="EMBL/GenBank/DDBJ databases">
        <authorList>
            <consortium name="DOE Joint Genome Institute"/>
            <person name="Kuo A."/>
            <person name="Zuccaro A."/>
            <person name="Kohler A."/>
            <person name="Nagy L.G."/>
            <person name="Floudas D."/>
            <person name="Copeland A."/>
            <person name="Barry K.W."/>
            <person name="Cichocki N."/>
            <person name="Veneault-Fourrey C."/>
            <person name="LaButti K."/>
            <person name="Lindquist E.A."/>
            <person name="Lipzen A."/>
            <person name="Lundell T."/>
            <person name="Morin E."/>
            <person name="Murat C."/>
            <person name="Sun H."/>
            <person name="Tunlid A."/>
            <person name="Henrissat B."/>
            <person name="Grigoriev I.V."/>
            <person name="Hibbett D.S."/>
            <person name="Martin F."/>
            <person name="Nordberg H.P."/>
            <person name="Cantor M.N."/>
            <person name="Hua S.X."/>
        </authorList>
    </citation>
    <scope>NUCLEOTIDE SEQUENCE [LARGE SCALE GENOMIC DNA]</scope>
    <source>
        <strain evidence="1 2">MAFF 305830</strain>
    </source>
</reference>
<evidence type="ECO:0000313" key="2">
    <source>
        <dbReference type="Proteomes" id="UP000054097"/>
    </source>
</evidence>
<accession>A0A0C2W5F7</accession>
<keyword evidence="2" id="KW-1185">Reference proteome</keyword>
<dbReference type="HOGENOM" id="CLU_1058322_0_0_1"/>
<evidence type="ECO:0000313" key="1">
    <source>
        <dbReference type="EMBL" id="KIM21658.1"/>
    </source>
</evidence>
<gene>
    <name evidence="1" type="ORF">M408DRAFT_29362</name>
</gene>
<dbReference type="STRING" id="933852.A0A0C2W5F7"/>
<reference evidence="2" key="2">
    <citation type="submission" date="2015-01" db="EMBL/GenBank/DDBJ databases">
        <title>Evolutionary Origins and Diversification of the Mycorrhizal Mutualists.</title>
        <authorList>
            <consortium name="DOE Joint Genome Institute"/>
            <consortium name="Mycorrhizal Genomics Consortium"/>
            <person name="Kohler A."/>
            <person name="Kuo A."/>
            <person name="Nagy L.G."/>
            <person name="Floudas D."/>
            <person name="Copeland A."/>
            <person name="Barry K.W."/>
            <person name="Cichocki N."/>
            <person name="Veneault-Fourrey C."/>
            <person name="LaButti K."/>
            <person name="Lindquist E.A."/>
            <person name="Lipzen A."/>
            <person name="Lundell T."/>
            <person name="Morin E."/>
            <person name="Murat C."/>
            <person name="Riley R."/>
            <person name="Ohm R."/>
            <person name="Sun H."/>
            <person name="Tunlid A."/>
            <person name="Henrissat B."/>
            <person name="Grigoriev I.V."/>
            <person name="Hibbett D.S."/>
            <person name="Martin F."/>
        </authorList>
    </citation>
    <scope>NUCLEOTIDE SEQUENCE [LARGE SCALE GENOMIC DNA]</scope>
    <source>
        <strain evidence="2">MAFF 305830</strain>
    </source>
</reference>
<dbReference type="EMBL" id="KN824375">
    <property type="protein sequence ID" value="KIM21658.1"/>
    <property type="molecule type" value="Genomic_DNA"/>
</dbReference>